<dbReference type="EMBL" id="JAIQCV010000005">
    <property type="protein sequence ID" value="KAH1097078.1"/>
    <property type="molecule type" value="Genomic_DNA"/>
</dbReference>
<comment type="caution">
    <text evidence="1">The sequence shown here is derived from an EMBL/GenBank/DDBJ whole genome shotgun (WGS) entry which is preliminary data.</text>
</comment>
<accession>A0A9D3VUR9</accession>
<keyword evidence="2" id="KW-1185">Reference proteome</keyword>
<evidence type="ECO:0000313" key="2">
    <source>
        <dbReference type="Proteomes" id="UP000828251"/>
    </source>
</evidence>
<sequence>MVKGKDDVIINLKKINEMIVGTIKKKDEMIAKIDVKLKVNEYELSYDKTILKNYERQSNDILAIGRSKPYWKKPTSLTNFVKSNEMVVTSSYETDFVAKVLVVPRATTPIIDKVAFDLTPFKQYDGSR</sequence>
<dbReference type="AlphaFoldDB" id="A0A9D3VUR9"/>
<reference evidence="1 2" key="1">
    <citation type="journal article" date="2021" name="Plant Biotechnol. J.">
        <title>Multi-omics assisted identification of the key and species-specific regulatory components of drought-tolerant mechanisms in Gossypium stocksii.</title>
        <authorList>
            <person name="Yu D."/>
            <person name="Ke L."/>
            <person name="Zhang D."/>
            <person name="Wu Y."/>
            <person name="Sun Y."/>
            <person name="Mei J."/>
            <person name="Sun J."/>
            <person name="Sun Y."/>
        </authorList>
    </citation>
    <scope>NUCLEOTIDE SEQUENCE [LARGE SCALE GENOMIC DNA]</scope>
    <source>
        <strain evidence="2">cv. E1</strain>
        <tissue evidence="1">Leaf</tissue>
    </source>
</reference>
<name>A0A9D3VUR9_9ROSI</name>
<organism evidence="1 2">
    <name type="scientific">Gossypium stocksii</name>
    <dbReference type="NCBI Taxonomy" id="47602"/>
    <lineage>
        <taxon>Eukaryota</taxon>
        <taxon>Viridiplantae</taxon>
        <taxon>Streptophyta</taxon>
        <taxon>Embryophyta</taxon>
        <taxon>Tracheophyta</taxon>
        <taxon>Spermatophyta</taxon>
        <taxon>Magnoliopsida</taxon>
        <taxon>eudicotyledons</taxon>
        <taxon>Gunneridae</taxon>
        <taxon>Pentapetalae</taxon>
        <taxon>rosids</taxon>
        <taxon>malvids</taxon>
        <taxon>Malvales</taxon>
        <taxon>Malvaceae</taxon>
        <taxon>Malvoideae</taxon>
        <taxon>Gossypium</taxon>
    </lineage>
</organism>
<dbReference type="Proteomes" id="UP000828251">
    <property type="component" value="Unassembled WGS sequence"/>
</dbReference>
<evidence type="ECO:0000313" key="1">
    <source>
        <dbReference type="EMBL" id="KAH1097078.1"/>
    </source>
</evidence>
<gene>
    <name evidence="1" type="ORF">J1N35_013999</name>
</gene>
<protein>
    <submittedName>
        <fullName evidence="1">Uncharacterized protein</fullName>
    </submittedName>
</protein>
<proteinExistence type="predicted"/>